<keyword evidence="2" id="KW-1185">Reference proteome</keyword>
<protein>
    <submittedName>
        <fullName evidence="1">Uncharacterized protein</fullName>
    </submittedName>
</protein>
<dbReference type="OrthoDB" id="3699805at2759"/>
<reference evidence="1" key="1">
    <citation type="journal article" date="2020" name="Stud. Mycol.">
        <title>101 Dothideomycetes genomes: a test case for predicting lifestyles and emergence of pathogens.</title>
        <authorList>
            <person name="Haridas S."/>
            <person name="Albert R."/>
            <person name="Binder M."/>
            <person name="Bloem J."/>
            <person name="Labutti K."/>
            <person name="Salamov A."/>
            <person name="Andreopoulos B."/>
            <person name="Baker S."/>
            <person name="Barry K."/>
            <person name="Bills G."/>
            <person name="Bluhm B."/>
            <person name="Cannon C."/>
            <person name="Castanera R."/>
            <person name="Culley D."/>
            <person name="Daum C."/>
            <person name="Ezra D."/>
            <person name="Gonzalez J."/>
            <person name="Henrissat B."/>
            <person name="Kuo A."/>
            <person name="Liang C."/>
            <person name="Lipzen A."/>
            <person name="Lutzoni F."/>
            <person name="Magnuson J."/>
            <person name="Mondo S."/>
            <person name="Nolan M."/>
            <person name="Ohm R."/>
            <person name="Pangilinan J."/>
            <person name="Park H.-J."/>
            <person name="Ramirez L."/>
            <person name="Alfaro M."/>
            <person name="Sun H."/>
            <person name="Tritt A."/>
            <person name="Yoshinaga Y."/>
            <person name="Zwiers L.-H."/>
            <person name="Turgeon B."/>
            <person name="Goodwin S."/>
            <person name="Spatafora J."/>
            <person name="Crous P."/>
            <person name="Grigoriev I."/>
        </authorList>
    </citation>
    <scope>NUCLEOTIDE SEQUENCE</scope>
    <source>
        <strain evidence="1">CBS 125425</strain>
    </source>
</reference>
<dbReference type="Proteomes" id="UP000799444">
    <property type="component" value="Unassembled WGS sequence"/>
</dbReference>
<sequence length="53" mass="5840">MCNYHAYSHLCGHTEMIFQGFCPPGQMTQQKCAGGHQGTIVTTLKIEYPCSSC</sequence>
<dbReference type="EMBL" id="ML996201">
    <property type="protein sequence ID" value="KAF2731181.1"/>
    <property type="molecule type" value="Genomic_DNA"/>
</dbReference>
<evidence type="ECO:0000313" key="2">
    <source>
        <dbReference type="Proteomes" id="UP000799444"/>
    </source>
</evidence>
<comment type="caution">
    <text evidence="1">The sequence shown here is derived from an EMBL/GenBank/DDBJ whole genome shotgun (WGS) entry which is preliminary data.</text>
</comment>
<proteinExistence type="predicted"/>
<evidence type="ECO:0000313" key="1">
    <source>
        <dbReference type="EMBL" id="KAF2731181.1"/>
    </source>
</evidence>
<organism evidence="1 2">
    <name type="scientific">Polyplosphaeria fusca</name>
    <dbReference type="NCBI Taxonomy" id="682080"/>
    <lineage>
        <taxon>Eukaryota</taxon>
        <taxon>Fungi</taxon>
        <taxon>Dikarya</taxon>
        <taxon>Ascomycota</taxon>
        <taxon>Pezizomycotina</taxon>
        <taxon>Dothideomycetes</taxon>
        <taxon>Pleosporomycetidae</taxon>
        <taxon>Pleosporales</taxon>
        <taxon>Tetraplosphaeriaceae</taxon>
        <taxon>Polyplosphaeria</taxon>
    </lineage>
</organism>
<name>A0A9P4QUI3_9PLEO</name>
<feature type="non-terminal residue" evidence="1">
    <location>
        <position position="53"/>
    </location>
</feature>
<accession>A0A9P4QUI3</accession>
<gene>
    <name evidence="1" type="ORF">EJ04DRAFT_402542</name>
</gene>
<dbReference type="AlphaFoldDB" id="A0A9P4QUI3"/>